<protein>
    <submittedName>
        <fullName evidence="2">Uncharacterized protein</fullName>
    </submittedName>
</protein>
<evidence type="ECO:0000313" key="3">
    <source>
        <dbReference type="Proteomes" id="UP000824469"/>
    </source>
</evidence>
<dbReference type="EMBL" id="JAHRHJ020000002">
    <property type="protein sequence ID" value="KAH9325923.1"/>
    <property type="molecule type" value="Genomic_DNA"/>
</dbReference>
<feature type="non-terminal residue" evidence="2">
    <location>
        <position position="1"/>
    </location>
</feature>
<accession>A0AA38LIL6</accession>
<dbReference type="Proteomes" id="UP000824469">
    <property type="component" value="Unassembled WGS sequence"/>
</dbReference>
<feature type="compositionally biased region" description="Basic and acidic residues" evidence="1">
    <location>
        <begin position="1"/>
        <end position="21"/>
    </location>
</feature>
<evidence type="ECO:0000313" key="2">
    <source>
        <dbReference type="EMBL" id="KAH9325923.1"/>
    </source>
</evidence>
<feature type="compositionally biased region" description="Basic and acidic residues" evidence="1">
    <location>
        <begin position="72"/>
        <end position="87"/>
    </location>
</feature>
<feature type="region of interest" description="Disordered" evidence="1">
    <location>
        <begin position="1"/>
        <end position="105"/>
    </location>
</feature>
<reference evidence="2 3" key="1">
    <citation type="journal article" date="2021" name="Nat. Plants">
        <title>The Taxus genome provides insights into paclitaxel biosynthesis.</title>
        <authorList>
            <person name="Xiong X."/>
            <person name="Gou J."/>
            <person name="Liao Q."/>
            <person name="Li Y."/>
            <person name="Zhou Q."/>
            <person name="Bi G."/>
            <person name="Li C."/>
            <person name="Du R."/>
            <person name="Wang X."/>
            <person name="Sun T."/>
            <person name="Guo L."/>
            <person name="Liang H."/>
            <person name="Lu P."/>
            <person name="Wu Y."/>
            <person name="Zhang Z."/>
            <person name="Ro D.K."/>
            <person name="Shang Y."/>
            <person name="Huang S."/>
            <person name="Yan J."/>
        </authorList>
    </citation>
    <scope>NUCLEOTIDE SEQUENCE [LARGE SCALE GENOMIC DNA]</scope>
    <source>
        <strain evidence="2">Ta-2019</strain>
    </source>
</reference>
<comment type="caution">
    <text evidence="2">The sequence shown here is derived from an EMBL/GenBank/DDBJ whole genome shotgun (WGS) entry which is preliminary data.</text>
</comment>
<keyword evidence="3" id="KW-1185">Reference proteome</keyword>
<feature type="non-terminal residue" evidence="2">
    <location>
        <position position="237"/>
    </location>
</feature>
<name>A0AA38LIL6_TAXCH</name>
<dbReference type="AlphaFoldDB" id="A0AA38LIL6"/>
<evidence type="ECO:0000256" key="1">
    <source>
        <dbReference type="SAM" id="MobiDB-lite"/>
    </source>
</evidence>
<sequence length="237" mass="27311">IPEPAETGRKETSQPKSNWDKRARKYPNRPNQPKRDKSAQKQLGQVGQKYLNRPETGRNCPKRSKIKIGRPGKKDPKYAKKPKEPKANQKVPRVFGPNEGQGSPFRADRRFLSQVALGHPGTRMDTKYAEDPAGPRNIEKISTCPHRVKVRKVKGRIFEHRSEQIGSCHVSHLRTHKKNSKEIQPKSRGERIIQRIRARHVSSKWQSVGRNSKIRFRLFRVLNLQIDISLDPKIGFT</sequence>
<organism evidence="2 3">
    <name type="scientific">Taxus chinensis</name>
    <name type="common">Chinese yew</name>
    <name type="synonym">Taxus wallichiana var. chinensis</name>
    <dbReference type="NCBI Taxonomy" id="29808"/>
    <lineage>
        <taxon>Eukaryota</taxon>
        <taxon>Viridiplantae</taxon>
        <taxon>Streptophyta</taxon>
        <taxon>Embryophyta</taxon>
        <taxon>Tracheophyta</taxon>
        <taxon>Spermatophyta</taxon>
        <taxon>Pinopsida</taxon>
        <taxon>Pinidae</taxon>
        <taxon>Conifers II</taxon>
        <taxon>Cupressales</taxon>
        <taxon>Taxaceae</taxon>
        <taxon>Taxus</taxon>
    </lineage>
</organism>
<proteinExistence type="predicted"/>
<feature type="compositionally biased region" description="Basic residues" evidence="1">
    <location>
        <begin position="60"/>
        <end position="71"/>
    </location>
</feature>
<gene>
    <name evidence="2" type="ORF">KI387_006101</name>
</gene>